<dbReference type="AlphaFoldDB" id="A0A7Z0UWX3"/>
<dbReference type="EMBL" id="LXHE01000022">
    <property type="protein sequence ID" value="OAU99335.1"/>
    <property type="molecule type" value="Genomic_DNA"/>
</dbReference>
<comment type="caution">
    <text evidence="1">The sequence shown here is derived from an EMBL/GenBank/DDBJ whole genome shotgun (WGS) entry which is preliminary data.</text>
</comment>
<accession>A0A7Z0UWX3</accession>
<dbReference type="Proteomes" id="UP000078446">
    <property type="component" value="Unassembled WGS sequence"/>
</dbReference>
<protein>
    <submittedName>
        <fullName evidence="1">Uncharacterized protein</fullName>
    </submittedName>
</protein>
<evidence type="ECO:0000313" key="1">
    <source>
        <dbReference type="EMBL" id="OAU99335.1"/>
    </source>
</evidence>
<gene>
    <name evidence="1" type="ORF">AO382_1980</name>
</gene>
<sequence length="40" mass="4830">MIKDNNYCHFYLKLIEFLAFLLEFAWIEIGCFRLTNGVSR</sequence>
<name>A0A7Z0UWX3_MORCA</name>
<organism evidence="1 2">
    <name type="scientific">Moraxella catarrhalis</name>
    <name type="common">Branhamella catarrhalis</name>
    <dbReference type="NCBI Taxonomy" id="480"/>
    <lineage>
        <taxon>Bacteria</taxon>
        <taxon>Pseudomonadati</taxon>
        <taxon>Pseudomonadota</taxon>
        <taxon>Gammaproteobacteria</taxon>
        <taxon>Moraxellales</taxon>
        <taxon>Moraxellaceae</taxon>
        <taxon>Moraxella</taxon>
    </lineage>
</organism>
<reference evidence="1 2" key="1">
    <citation type="journal article" date="2016" name="Genome Biol. Evol.">
        <title>Comparative Genomic Analyses of the Moraxella catarrhalis Serosensitive and Seroresistant Lineages Demonstrate Their Independent Evolution.</title>
        <authorList>
            <person name="Earl J.P."/>
            <person name="de Vries S.P."/>
            <person name="Ahmed A."/>
            <person name="Powell E."/>
            <person name="Schultz M.P."/>
            <person name="Hermans P.W."/>
            <person name="Hill D.J."/>
            <person name="Zhou Z."/>
            <person name="Constantinidou C.I."/>
            <person name="Hu F.Z."/>
            <person name="Bootsma H.J."/>
            <person name="Ehrlich G.D."/>
        </authorList>
    </citation>
    <scope>NUCLEOTIDE SEQUENCE [LARGE SCALE GENOMIC DNA]</scope>
    <source>
        <strain evidence="1 2">Z7574</strain>
    </source>
</reference>
<proteinExistence type="predicted"/>
<evidence type="ECO:0000313" key="2">
    <source>
        <dbReference type="Proteomes" id="UP000078446"/>
    </source>
</evidence>